<accession>A0A370TKJ0</accession>
<proteinExistence type="predicted"/>
<feature type="region of interest" description="Disordered" evidence="1">
    <location>
        <begin position="118"/>
        <end position="140"/>
    </location>
</feature>
<evidence type="ECO:0000256" key="2">
    <source>
        <dbReference type="SAM" id="SignalP"/>
    </source>
</evidence>
<protein>
    <submittedName>
        <fullName evidence="3">Uncharacterized protein</fullName>
    </submittedName>
</protein>
<feature type="compositionally biased region" description="Acidic residues" evidence="1">
    <location>
        <begin position="121"/>
        <end position="132"/>
    </location>
</feature>
<keyword evidence="2" id="KW-0732">Signal</keyword>
<sequence length="140" mass="15186">MYYHFATLLLFGPFIKLRFLGSTVFPYEICVQAANAIKSLLGSYRRLYSLRRTPRFVPIIALASNAMHVVRAETLALSTAPLVPQGVADLQEMAFSHGSAARGAKTLQAMGKGHAFPVSLSDDEASADDSEDPIGTLGRR</sequence>
<comment type="caution">
    <text evidence="3">The sequence shown here is derived from an EMBL/GenBank/DDBJ whole genome shotgun (WGS) entry which is preliminary data.</text>
</comment>
<dbReference type="GeneID" id="43599507"/>
<organism evidence="3 4">
    <name type="scientific">Venustampulla echinocandica</name>
    <dbReference type="NCBI Taxonomy" id="2656787"/>
    <lineage>
        <taxon>Eukaryota</taxon>
        <taxon>Fungi</taxon>
        <taxon>Dikarya</taxon>
        <taxon>Ascomycota</taxon>
        <taxon>Pezizomycotina</taxon>
        <taxon>Leotiomycetes</taxon>
        <taxon>Helotiales</taxon>
        <taxon>Pleuroascaceae</taxon>
        <taxon>Venustampulla</taxon>
    </lineage>
</organism>
<evidence type="ECO:0000313" key="3">
    <source>
        <dbReference type="EMBL" id="RDL36046.1"/>
    </source>
</evidence>
<evidence type="ECO:0000256" key="1">
    <source>
        <dbReference type="SAM" id="MobiDB-lite"/>
    </source>
</evidence>
<keyword evidence="4" id="KW-1185">Reference proteome</keyword>
<name>A0A370TKJ0_9HELO</name>
<dbReference type="AlphaFoldDB" id="A0A370TKJ0"/>
<dbReference type="Proteomes" id="UP000254866">
    <property type="component" value="Unassembled WGS sequence"/>
</dbReference>
<reference evidence="3 4" key="1">
    <citation type="journal article" date="2018" name="IMA Fungus">
        <title>IMA Genome-F 9: Draft genome sequence of Annulohypoxylon stygium, Aspergillus mulundensis, Berkeleyomyces basicola (syn. Thielaviopsis basicola), Ceratocystis smalleyi, two Cercospora beticola strains, Coleophoma cylindrospora, Fusarium fracticaudum, Phialophora cf. hyalina, and Morchella septimelata.</title>
        <authorList>
            <person name="Wingfield B.D."/>
            <person name="Bills G.F."/>
            <person name="Dong Y."/>
            <person name="Huang W."/>
            <person name="Nel W.J."/>
            <person name="Swalarsk-Parry B.S."/>
            <person name="Vaghefi N."/>
            <person name="Wilken P.M."/>
            <person name="An Z."/>
            <person name="de Beer Z.W."/>
            <person name="De Vos L."/>
            <person name="Chen L."/>
            <person name="Duong T.A."/>
            <person name="Gao Y."/>
            <person name="Hammerbacher A."/>
            <person name="Kikkert J.R."/>
            <person name="Li Y."/>
            <person name="Li H."/>
            <person name="Li K."/>
            <person name="Li Q."/>
            <person name="Liu X."/>
            <person name="Ma X."/>
            <person name="Naidoo K."/>
            <person name="Pethybridge S.J."/>
            <person name="Sun J."/>
            <person name="Steenkamp E.T."/>
            <person name="van der Nest M.A."/>
            <person name="van Wyk S."/>
            <person name="Wingfield M.J."/>
            <person name="Xiong C."/>
            <person name="Yue Q."/>
            <person name="Zhang X."/>
        </authorList>
    </citation>
    <scope>NUCLEOTIDE SEQUENCE [LARGE SCALE GENOMIC DNA]</scope>
    <source>
        <strain evidence="3 4">BP 5553</strain>
    </source>
</reference>
<feature type="signal peptide" evidence="2">
    <location>
        <begin position="1"/>
        <end position="22"/>
    </location>
</feature>
<feature type="chain" id="PRO_5016860062" evidence="2">
    <location>
        <begin position="23"/>
        <end position="140"/>
    </location>
</feature>
<dbReference type="OrthoDB" id="2123952at2759"/>
<gene>
    <name evidence="3" type="ORF">BP5553_06658</name>
</gene>
<evidence type="ECO:0000313" key="4">
    <source>
        <dbReference type="Proteomes" id="UP000254866"/>
    </source>
</evidence>
<dbReference type="STRING" id="2656787.A0A370TKJ0"/>
<dbReference type="EMBL" id="NPIC01000005">
    <property type="protein sequence ID" value="RDL36046.1"/>
    <property type="molecule type" value="Genomic_DNA"/>
</dbReference>
<dbReference type="RefSeq" id="XP_031868702.1">
    <property type="nucleotide sequence ID" value="XM_032015281.1"/>
</dbReference>